<dbReference type="EMBL" id="AP035768">
    <property type="protein sequence ID" value="BFO19201.1"/>
    <property type="molecule type" value="Genomic_DNA"/>
</dbReference>
<sequence>MRLFAGQRRTWWEAHARLVLIGARHAAGHVSGRLVADAAAVAGRLAALGAPAAPRRPCWPGGSPWTWGGRRRLSGISRSPRGADTADSRSRG</sequence>
<reference evidence="2" key="1">
    <citation type="submission" date="2024-06" db="EMBL/GenBank/DDBJ databases">
        <authorList>
            <consortium name="consrtm"/>
            <person name="Uemura M."/>
            <person name="Terahara T."/>
        </authorList>
    </citation>
    <scope>NUCLEOTIDE SEQUENCE</scope>
    <source>
        <strain evidence="2">KM77-8</strain>
    </source>
</reference>
<organism evidence="2">
    <name type="scientific">Streptomyces haneummycinicus</name>
    <dbReference type="NCBI Taxonomy" id="3074435"/>
    <lineage>
        <taxon>Bacteria</taxon>
        <taxon>Bacillati</taxon>
        <taxon>Actinomycetota</taxon>
        <taxon>Actinomycetes</taxon>
        <taxon>Kitasatosporales</taxon>
        <taxon>Streptomycetaceae</taxon>
        <taxon>Streptomyces</taxon>
    </lineage>
</organism>
<accession>A0AAT9HP04</accession>
<feature type="region of interest" description="Disordered" evidence="1">
    <location>
        <begin position="58"/>
        <end position="92"/>
    </location>
</feature>
<evidence type="ECO:0000256" key="1">
    <source>
        <dbReference type="SAM" id="MobiDB-lite"/>
    </source>
</evidence>
<protein>
    <submittedName>
        <fullName evidence="2">Uncharacterized protein</fullName>
    </submittedName>
</protein>
<proteinExistence type="predicted"/>
<evidence type="ECO:0000313" key="2">
    <source>
        <dbReference type="EMBL" id="BFO19201.1"/>
    </source>
</evidence>
<reference evidence="2" key="2">
    <citation type="submission" date="2024-07" db="EMBL/GenBank/DDBJ databases">
        <title>Streptomyces haneummycinica sp. nov., a new antibiotic-producing actinobacterium isolated from marine sediment.</title>
        <authorList>
            <person name="Uemura M."/>
            <person name="Hamada M."/>
            <person name="Hirano S."/>
            <person name="Kobayashi K."/>
            <person name="Ohshiro T."/>
            <person name="Kobayashi T."/>
            <person name="Terahara T."/>
        </authorList>
    </citation>
    <scope>NUCLEOTIDE SEQUENCE</scope>
    <source>
        <strain evidence="2">KM77-8</strain>
    </source>
</reference>
<gene>
    <name evidence="2" type="ORF">SHKM778_55890</name>
</gene>
<dbReference type="AlphaFoldDB" id="A0AAT9HP04"/>
<name>A0AAT9HP04_9ACTN</name>